<dbReference type="Gene3D" id="3.60.10.10">
    <property type="entry name" value="Endonuclease/exonuclease/phosphatase"/>
    <property type="match status" value="1"/>
</dbReference>
<feature type="domain" description="Endonuclease/exonuclease/phosphatase" evidence="3">
    <location>
        <begin position="102"/>
        <end position="307"/>
    </location>
</feature>
<dbReference type="SUPFAM" id="SSF56219">
    <property type="entry name" value="DNase I-like"/>
    <property type="match status" value="1"/>
</dbReference>
<feature type="region of interest" description="Disordered" evidence="1">
    <location>
        <begin position="58"/>
        <end position="79"/>
    </location>
</feature>
<proteinExistence type="predicted"/>
<dbReference type="InterPro" id="IPR005135">
    <property type="entry name" value="Endo/exonuclease/phosphatase"/>
</dbReference>
<comment type="caution">
    <text evidence="4">The sequence shown here is derived from an EMBL/GenBank/DDBJ whole genome shotgun (WGS) entry which is preliminary data.</text>
</comment>
<reference evidence="4 5" key="1">
    <citation type="submission" date="2020-10" db="EMBL/GenBank/DDBJ databases">
        <title>Nocardioides sp. isolated from sludge.</title>
        <authorList>
            <person name="Zhang X."/>
        </authorList>
    </citation>
    <scope>NUCLEOTIDE SEQUENCE [LARGE SCALE GENOMIC DNA]</scope>
    <source>
        <strain evidence="4 5">Y6</strain>
    </source>
</reference>
<keyword evidence="5" id="KW-1185">Reference proteome</keyword>
<feature type="signal peptide" evidence="2">
    <location>
        <begin position="1"/>
        <end position="37"/>
    </location>
</feature>
<name>A0ABR9RPI5_9ACTN</name>
<evidence type="ECO:0000313" key="4">
    <source>
        <dbReference type="EMBL" id="MBE7323485.1"/>
    </source>
</evidence>
<dbReference type="Proteomes" id="UP000756387">
    <property type="component" value="Unassembled WGS sequence"/>
</dbReference>
<sequence>MKPSLRRTARPRPVLRLTAAAAVVTGLALVAASVAHPAGEGARATLAAAPVAAAEPTVVPTPAPTSEPVPEVPGEEPGLGSVRLVQANIKTGMAVRKFNADVATVMAEQPDFITYNEVHHRSDDLVVPPTSGYSMWRDTSNRYRAETPVAWRTDRWTPVAQGTQMLTNWRGVPKGKKVELGRRFANWVTLTAADGRAVSVVSVHLAPPTRGMPELRRLGVERLVTLVSTLSAQGPVLVGGDFNFHYGAAAYPADLFDAAQLEPTFKTLGTVFPTGDKRGATIDFIFNHGAGQLTATSHHPLELHSDHDAVVADLAWTVDAPVAAPEVITSNPYGTGAERRRAARELRRTVLAAQPGGMVEVFAADLRHAALFRSLRDAATRGVAVHFVTRTNRLTGREKKLRKHLRAATTPVGSSFARCRTACKAAWRSNGAPQGTMLVTEPGQVEPSLRLDVDRRLNANLFKQPTTVVRHTGPLAIAEAVQSMPRRRNR</sequence>
<evidence type="ECO:0000256" key="2">
    <source>
        <dbReference type="SAM" id="SignalP"/>
    </source>
</evidence>
<feature type="chain" id="PRO_5045800237" description="Endonuclease/exonuclease/phosphatase domain-containing protein" evidence="2">
    <location>
        <begin position="38"/>
        <end position="490"/>
    </location>
</feature>
<dbReference type="RefSeq" id="WP_193636823.1">
    <property type="nucleotide sequence ID" value="NZ_JADCSA010000002.1"/>
</dbReference>
<feature type="compositionally biased region" description="Pro residues" evidence="1">
    <location>
        <begin position="59"/>
        <end position="71"/>
    </location>
</feature>
<keyword evidence="2" id="KW-0732">Signal</keyword>
<evidence type="ECO:0000256" key="1">
    <source>
        <dbReference type="SAM" id="MobiDB-lite"/>
    </source>
</evidence>
<dbReference type="EMBL" id="JADCSA010000002">
    <property type="protein sequence ID" value="MBE7323485.1"/>
    <property type="molecule type" value="Genomic_DNA"/>
</dbReference>
<dbReference type="Pfam" id="PF03372">
    <property type="entry name" value="Exo_endo_phos"/>
    <property type="match status" value="1"/>
</dbReference>
<evidence type="ECO:0000259" key="3">
    <source>
        <dbReference type="Pfam" id="PF03372"/>
    </source>
</evidence>
<accession>A0ABR9RPI5</accession>
<dbReference type="InterPro" id="IPR036691">
    <property type="entry name" value="Endo/exonu/phosph_ase_sf"/>
</dbReference>
<evidence type="ECO:0000313" key="5">
    <source>
        <dbReference type="Proteomes" id="UP000756387"/>
    </source>
</evidence>
<gene>
    <name evidence="4" type="ORF">IEQ44_02305</name>
</gene>
<organism evidence="4 5">
    <name type="scientific">Nocardioides malaquae</name>
    <dbReference type="NCBI Taxonomy" id="2773426"/>
    <lineage>
        <taxon>Bacteria</taxon>
        <taxon>Bacillati</taxon>
        <taxon>Actinomycetota</taxon>
        <taxon>Actinomycetes</taxon>
        <taxon>Propionibacteriales</taxon>
        <taxon>Nocardioidaceae</taxon>
        <taxon>Nocardioides</taxon>
    </lineage>
</organism>
<protein>
    <recommendedName>
        <fullName evidence="3">Endonuclease/exonuclease/phosphatase domain-containing protein</fullName>
    </recommendedName>
</protein>